<dbReference type="InterPro" id="IPR004087">
    <property type="entry name" value="KH_dom"/>
</dbReference>
<keyword evidence="1" id="KW-0694">RNA-binding</keyword>
<evidence type="ECO:0000313" key="3">
    <source>
        <dbReference type="EMBL" id="GAV53156.1"/>
    </source>
</evidence>
<dbReference type="SMART" id="SM00322">
    <property type="entry name" value="KH"/>
    <property type="match status" value="1"/>
</dbReference>
<feature type="domain" description="K Homology" evidence="2">
    <location>
        <begin position="175"/>
        <end position="255"/>
    </location>
</feature>
<dbReference type="GO" id="GO:0003723">
    <property type="term" value="F:RNA binding"/>
    <property type="evidence" value="ECO:0007669"/>
    <property type="project" value="UniProtKB-UniRule"/>
</dbReference>
<dbReference type="Proteomes" id="UP000187013">
    <property type="component" value="Unassembled WGS sequence"/>
</dbReference>
<gene>
    <name evidence="3" type="ORF">ZYGR_0AI04380</name>
</gene>
<evidence type="ECO:0000256" key="1">
    <source>
        <dbReference type="PROSITE-ProRule" id="PRU00117"/>
    </source>
</evidence>
<dbReference type="SUPFAM" id="SSF54791">
    <property type="entry name" value="Eukaryotic type KH-domain (KH-domain type I)"/>
    <property type="match status" value="1"/>
</dbReference>
<comment type="caution">
    <text evidence="3">The sequence shown here is derived from an EMBL/GenBank/DDBJ whole genome shotgun (WGS) entry which is preliminary data.</text>
</comment>
<dbReference type="AlphaFoldDB" id="A0A1Q3ABK5"/>
<proteinExistence type="predicted"/>
<organism evidence="3 4">
    <name type="scientific">Zygosaccharomyces rouxii</name>
    <dbReference type="NCBI Taxonomy" id="4956"/>
    <lineage>
        <taxon>Eukaryota</taxon>
        <taxon>Fungi</taxon>
        <taxon>Dikarya</taxon>
        <taxon>Ascomycota</taxon>
        <taxon>Saccharomycotina</taxon>
        <taxon>Saccharomycetes</taxon>
        <taxon>Saccharomycetales</taxon>
        <taxon>Saccharomycetaceae</taxon>
        <taxon>Zygosaccharomyces</taxon>
    </lineage>
</organism>
<protein>
    <recommendedName>
        <fullName evidence="2">K Homology domain-containing protein</fullName>
    </recommendedName>
</protein>
<accession>A0A1Q3ABK5</accession>
<evidence type="ECO:0000313" key="4">
    <source>
        <dbReference type="Proteomes" id="UP000187013"/>
    </source>
</evidence>
<evidence type="ECO:0000259" key="2">
    <source>
        <dbReference type="SMART" id="SM00322"/>
    </source>
</evidence>
<dbReference type="OrthoDB" id="442947at2759"/>
<dbReference type="EMBL" id="BDGX01000035">
    <property type="protein sequence ID" value="GAV53156.1"/>
    <property type="molecule type" value="Genomic_DNA"/>
</dbReference>
<name>A0A1Q3ABK5_ZYGRO</name>
<reference evidence="3 4" key="1">
    <citation type="submission" date="2016-08" db="EMBL/GenBank/DDBJ databases">
        <title>Draft genome sequence of allopolyploid Zygosaccharomyces rouxii.</title>
        <authorList>
            <person name="Watanabe J."/>
            <person name="Uehara K."/>
            <person name="Mogi Y."/>
            <person name="Tsukioka Y."/>
        </authorList>
    </citation>
    <scope>NUCLEOTIDE SEQUENCE [LARGE SCALE GENOMIC DNA]</scope>
    <source>
        <strain evidence="3 4">NBRC 110957</strain>
    </source>
</reference>
<dbReference type="PROSITE" id="PS50084">
    <property type="entry name" value="KH_TYPE_1"/>
    <property type="match status" value="1"/>
</dbReference>
<dbReference type="InterPro" id="IPR036612">
    <property type="entry name" value="KH_dom_type_1_sf"/>
</dbReference>
<sequence length="266" mass="30311">MVKRRLELQELKENSLPLKQPLNNEPPFKVSKRETRESYEAKELTLVMGWREAHRISKTSKVVSVSRNRDNSANLTCLFSAVSFRRIWNKKWITMRAGGPVFEEELTTLSKFSISRDRLHVTILSDSIETLLEDVEANLEQLGPSAKPQLSGCSTPPTNVNLHWRSLEISVTKSGICSQELLLNKDQVTYLIGKNGTRIETIRQVSRATIKVLPISKRLTTKELNHPDIVVQSISITGDWYQIALAFAYIEANLQLYKLGPRRLLL</sequence>
<dbReference type="InterPro" id="IPR004088">
    <property type="entry name" value="KH_dom_type_1"/>
</dbReference>
<dbReference type="Pfam" id="PF00013">
    <property type="entry name" value="KH_1"/>
    <property type="match status" value="1"/>
</dbReference>
<dbReference type="Gene3D" id="3.30.1370.10">
    <property type="entry name" value="K Homology domain, type 1"/>
    <property type="match status" value="1"/>
</dbReference>